<dbReference type="SMART" id="SM00065">
    <property type="entry name" value="GAF"/>
    <property type="match status" value="1"/>
</dbReference>
<dbReference type="EC" id="2.7.13.3" evidence="4"/>
<keyword evidence="9" id="KW-0547">Nucleotide-binding</keyword>
<evidence type="ECO:0000313" key="20">
    <source>
        <dbReference type="Proteomes" id="UP000540989"/>
    </source>
</evidence>
<dbReference type="SMART" id="SM00388">
    <property type="entry name" value="HisKA"/>
    <property type="match status" value="1"/>
</dbReference>
<keyword evidence="11" id="KW-0067">ATP-binding</keyword>
<dbReference type="SMART" id="SM00387">
    <property type="entry name" value="HATPase_c"/>
    <property type="match status" value="1"/>
</dbReference>
<dbReference type="InterPro" id="IPR005467">
    <property type="entry name" value="His_kinase_dom"/>
</dbReference>
<evidence type="ECO:0000259" key="17">
    <source>
        <dbReference type="PROSITE" id="PS50109"/>
    </source>
</evidence>
<accession>A0A7W7ZIE2</accession>
<organism evidence="19 20">
    <name type="scientific">Granulicella aggregans</name>
    <dbReference type="NCBI Taxonomy" id="474949"/>
    <lineage>
        <taxon>Bacteria</taxon>
        <taxon>Pseudomonadati</taxon>
        <taxon>Acidobacteriota</taxon>
        <taxon>Terriglobia</taxon>
        <taxon>Terriglobales</taxon>
        <taxon>Acidobacteriaceae</taxon>
        <taxon>Granulicella</taxon>
    </lineage>
</organism>
<dbReference type="Gene3D" id="1.10.287.130">
    <property type="match status" value="1"/>
</dbReference>
<dbReference type="AlphaFoldDB" id="A0A7W7ZIE2"/>
<dbReference type="PANTHER" id="PTHR43065:SF10">
    <property type="entry name" value="PEROXIDE STRESS-ACTIVATED HISTIDINE KINASE MAK3"/>
    <property type="match status" value="1"/>
</dbReference>
<dbReference type="InterPro" id="IPR001294">
    <property type="entry name" value="Phytochrome"/>
</dbReference>
<dbReference type="Gene3D" id="3.30.565.10">
    <property type="entry name" value="Histidine kinase-like ATPase, C-terminal domain"/>
    <property type="match status" value="1"/>
</dbReference>
<keyword evidence="6" id="KW-0597">Phosphoprotein</keyword>
<dbReference type="SUPFAM" id="SSF55781">
    <property type="entry name" value="GAF domain-like"/>
    <property type="match status" value="2"/>
</dbReference>
<dbReference type="Proteomes" id="UP000540989">
    <property type="component" value="Unassembled WGS sequence"/>
</dbReference>
<reference evidence="19 20" key="1">
    <citation type="submission" date="2020-08" db="EMBL/GenBank/DDBJ databases">
        <title>Genomic Encyclopedia of Type Strains, Phase IV (KMG-V): Genome sequencing to study the core and pangenomes of soil and plant-associated prokaryotes.</title>
        <authorList>
            <person name="Whitman W."/>
        </authorList>
    </citation>
    <scope>NUCLEOTIDE SEQUENCE [LARGE SCALE GENOMIC DNA]</scope>
    <source>
        <strain evidence="19 20">M8UP14</strain>
    </source>
</reference>
<dbReference type="Pfam" id="PF01590">
    <property type="entry name" value="GAF"/>
    <property type="match status" value="1"/>
</dbReference>
<evidence type="ECO:0000256" key="10">
    <source>
        <dbReference type="ARBA" id="ARBA00022777"/>
    </source>
</evidence>
<sequence>MNKDEAGTGSHSSMSKSADEIRTTIENCEDEPIRIPGSIQRHGFLLLLDERNESVVAASENTEEFLEVPLRLILGTPVETVLEREVLAVVRALVHNSEAAGQITYLGSFPLRQDLYSVVTHLVDGRRVLEFERVDRLVSPELMNAVITNFVGKLSKLGDEMALCRAITTQVKDLTGFNRILLYRFDESGNGTVLTEENDGVLPSYLDLRFPASDIPKQARELYVANTVRIIPNAVYTPSPLKGAASRQMKDFDLSSSILRSVSPIHLEYMKNMGTVASMSISIVFEGRLWGLISCHHAEPRSVPYVVRSACDLLTKMVSTQLLAFRSATELERALHFHSVQRNLLTQMAAEHNYVAALVSRIDELQQVTNANGAALIMDGRCILGGSTPTKTDVIQLTAWMDAQPHSNLYQTSYMQDVCDWAGRIRNEASGFLAVRLSDVRQSYLMWFRPEVVSTVTWAGEPVKLGDQGLGLHPRNSFGAWQERVHGHSVPWTDMEVQSAQEFRTAVMTISLKRAEEAVGLSEARFEQLTHSLPNLIWAAGDDGQLTYVNKRWRQRGLRGSGIWYEQDQLTAQDQDSCRIAWVNAIATETPFEVELRINDGDGDAGQWNLVRALPFQGAGGVRAGWVGTFTDLTERRERELALKMTEKLALTGRMTSFIAHEINNPLEAITNIHYLLSQEVRGNDPAIAYIAMADHELERISGITKQTLRWSKESSQSAEEGIAGALFDDVLRLFAGKIRNRDVTVTVIGREAHFFGVLGQIRQVVVNLFSNALDAVQVGGHVSLSACSREGNTEFVVGDSGPGMNEEIKKLIFQPFFSTKGDLGNGLGLYISQEIVERHGGTLVAESKTGEGAQLKMTLPFKPSDNLLPPLRSGI</sequence>
<evidence type="ECO:0000256" key="1">
    <source>
        <dbReference type="ARBA" id="ARBA00000085"/>
    </source>
</evidence>
<comment type="similarity">
    <text evidence="2">In the N-terminal section; belongs to the phytochrome family.</text>
</comment>
<comment type="caution">
    <text evidence="19">The sequence shown here is derived from an EMBL/GenBank/DDBJ whole genome shotgun (WGS) entry which is preliminary data.</text>
</comment>
<keyword evidence="10 19" id="KW-0418">Kinase</keyword>
<evidence type="ECO:0000256" key="2">
    <source>
        <dbReference type="ARBA" id="ARBA00006402"/>
    </source>
</evidence>
<dbReference type="InterPro" id="IPR035965">
    <property type="entry name" value="PAS-like_dom_sf"/>
</dbReference>
<dbReference type="Gene3D" id="3.30.450.270">
    <property type="match status" value="1"/>
</dbReference>
<dbReference type="Gene3D" id="3.30.450.20">
    <property type="entry name" value="PAS domain"/>
    <property type="match status" value="2"/>
</dbReference>
<dbReference type="Pfam" id="PF00360">
    <property type="entry name" value="PHY"/>
    <property type="match status" value="1"/>
</dbReference>
<dbReference type="GO" id="GO:0006355">
    <property type="term" value="P:regulation of DNA-templated transcription"/>
    <property type="evidence" value="ECO:0007669"/>
    <property type="project" value="InterPro"/>
</dbReference>
<evidence type="ECO:0000256" key="4">
    <source>
        <dbReference type="ARBA" id="ARBA00012438"/>
    </source>
</evidence>
<evidence type="ECO:0000256" key="12">
    <source>
        <dbReference type="ARBA" id="ARBA00022991"/>
    </source>
</evidence>
<dbReference type="SUPFAM" id="SSF47384">
    <property type="entry name" value="Homodimeric domain of signal transducing histidine kinase"/>
    <property type="match status" value="1"/>
</dbReference>
<protein>
    <recommendedName>
        <fullName evidence="4">histidine kinase</fullName>
        <ecNumber evidence="4">2.7.13.3</ecNumber>
    </recommendedName>
</protein>
<dbReference type="InterPro" id="IPR013515">
    <property type="entry name" value="Phytochrome_cen-reg"/>
</dbReference>
<dbReference type="InterPro" id="IPR000014">
    <property type="entry name" value="PAS"/>
</dbReference>
<dbReference type="PROSITE" id="PS50046">
    <property type="entry name" value="PHYTOCHROME_2"/>
    <property type="match status" value="1"/>
</dbReference>
<evidence type="ECO:0000256" key="9">
    <source>
        <dbReference type="ARBA" id="ARBA00022741"/>
    </source>
</evidence>
<dbReference type="RefSeq" id="WP_246410012.1">
    <property type="nucleotide sequence ID" value="NZ_JACHIP010000014.1"/>
</dbReference>
<keyword evidence="14" id="KW-0675">Receptor</keyword>
<evidence type="ECO:0000256" key="11">
    <source>
        <dbReference type="ARBA" id="ARBA00022840"/>
    </source>
</evidence>
<gene>
    <name evidence="19" type="ORF">HDF16_005194</name>
</gene>
<evidence type="ECO:0000256" key="8">
    <source>
        <dbReference type="ARBA" id="ARBA00022679"/>
    </source>
</evidence>
<dbReference type="CDD" id="cd00130">
    <property type="entry name" value="PAS"/>
    <property type="match status" value="1"/>
</dbReference>
<name>A0A7W7ZIE2_9BACT</name>
<keyword evidence="7" id="KW-0716">Sensory transduction</keyword>
<feature type="domain" description="Phytochrome chromophore attachment site" evidence="16">
    <location>
        <begin position="159"/>
        <end position="316"/>
    </location>
</feature>
<feature type="domain" description="PAC" evidence="18">
    <location>
        <begin position="592"/>
        <end position="645"/>
    </location>
</feature>
<dbReference type="InterPro" id="IPR003661">
    <property type="entry name" value="HisK_dim/P_dom"/>
</dbReference>
<comment type="subunit">
    <text evidence="3">Homodimer.</text>
</comment>
<dbReference type="InterPro" id="IPR036890">
    <property type="entry name" value="HATPase_C_sf"/>
</dbReference>
<dbReference type="PROSITE" id="PS50113">
    <property type="entry name" value="PAC"/>
    <property type="match status" value="1"/>
</dbReference>
<dbReference type="InterPro" id="IPR003594">
    <property type="entry name" value="HATPase_dom"/>
</dbReference>
<evidence type="ECO:0000256" key="7">
    <source>
        <dbReference type="ARBA" id="ARBA00022606"/>
    </source>
</evidence>
<dbReference type="SUPFAM" id="SSF55785">
    <property type="entry name" value="PYP-like sensor domain (PAS domain)"/>
    <property type="match status" value="2"/>
</dbReference>
<dbReference type="Pfam" id="PF08448">
    <property type="entry name" value="PAS_4"/>
    <property type="match status" value="1"/>
</dbReference>
<comment type="catalytic activity">
    <reaction evidence="1">
        <text>ATP + protein L-histidine = ADP + protein N-phospho-L-histidine.</text>
        <dbReference type="EC" id="2.7.13.3"/>
    </reaction>
</comment>
<proteinExistence type="inferred from homology"/>
<dbReference type="PROSITE" id="PS50109">
    <property type="entry name" value="HIS_KIN"/>
    <property type="match status" value="1"/>
</dbReference>
<feature type="domain" description="Histidine kinase" evidence="17">
    <location>
        <begin position="658"/>
        <end position="864"/>
    </location>
</feature>
<keyword evidence="20" id="KW-1185">Reference proteome</keyword>
<dbReference type="InterPro" id="IPR013656">
    <property type="entry name" value="PAS_4"/>
</dbReference>
<dbReference type="GO" id="GO:0000155">
    <property type="term" value="F:phosphorelay sensor kinase activity"/>
    <property type="evidence" value="ECO:0007669"/>
    <property type="project" value="InterPro"/>
</dbReference>
<dbReference type="CDD" id="cd00082">
    <property type="entry name" value="HisKA"/>
    <property type="match status" value="1"/>
</dbReference>
<dbReference type="Pfam" id="PF02518">
    <property type="entry name" value="HATPase_c"/>
    <property type="match status" value="1"/>
</dbReference>
<evidence type="ECO:0000256" key="15">
    <source>
        <dbReference type="SAM" id="MobiDB-lite"/>
    </source>
</evidence>
<evidence type="ECO:0000259" key="16">
    <source>
        <dbReference type="PROSITE" id="PS50046"/>
    </source>
</evidence>
<dbReference type="InterPro" id="IPR003018">
    <property type="entry name" value="GAF"/>
</dbReference>
<dbReference type="InterPro" id="IPR029016">
    <property type="entry name" value="GAF-like_dom_sf"/>
</dbReference>
<evidence type="ECO:0000256" key="13">
    <source>
        <dbReference type="ARBA" id="ARBA00023012"/>
    </source>
</evidence>
<dbReference type="CDD" id="cd00075">
    <property type="entry name" value="HATPase"/>
    <property type="match status" value="1"/>
</dbReference>
<feature type="region of interest" description="Disordered" evidence="15">
    <location>
        <begin position="1"/>
        <end position="21"/>
    </location>
</feature>
<dbReference type="InterPro" id="IPR016132">
    <property type="entry name" value="Phyto_chromo_attachment"/>
</dbReference>
<dbReference type="GO" id="GO:0005524">
    <property type="term" value="F:ATP binding"/>
    <property type="evidence" value="ECO:0007669"/>
    <property type="project" value="UniProtKB-KW"/>
</dbReference>
<dbReference type="InterPro" id="IPR000700">
    <property type="entry name" value="PAS-assoc_C"/>
</dbReference>
<evidence type="ECO:0000256" key="3">
    <source>
        <dbReference type="ARBA" id="ARBA00011738"/>
    </source>
</evidence>
<evidence type="ECO:0000313" key="19">
    <source>
        <dbReference type="EMBL" id="MBB5060458.1"/>
    </source>
</evidence>
<evidence type="ECO:0000256" key="6">
    <source>
        <dbReference type="ARBA" id="ARBA00022553"/>
    </source>
</evidence>
<keyword evidence="12" id="KW-0157">Chromophore</keyword>
<dbReference type="Pfam" id="PF08446">
    <property type="entry name" value="PAS_2"/>
    <property type="match status" value="1"/>
</dbReference>
<dbReference type="GO" id="GO:0009881">
    <property type="term" value="F:photoreceptor activity"/>
    <property type="evidence" value="ECO:0007669"/>
    <property type="project" value="UniProtKB-KW"/>
</dbReference>
<dbReference type="InterPro" id="IPR036097">
    <property type="entry name" value="HisK_dim/P_sf"/>
</dbReference>
<keyword evidence="13" id="KW-0902">Two-component regulatory system</keyword>
<evidence type="ECO:0000256" key="14">
    <source>
        <dbReference type="ARBA" id="ARBA00023170"/>
    </source>
</evidence>
<dbReference type="PRINTS" id="PR01033">
    <property type="entry name" value="PHYTOCHROME"/>
</dbReference>
<dbReference type="PANTHER" id="PTHR43065">
    <property type="entry name" value="SENSOR HISTIDINE KINASE"/>
    <property type="match status" value="1"/>
</dbReference>
<keyword evidence="5" id="KW-0600">Photoreceptor protein</keyword>
<evidence type="ECO:0000256" key="5">
    <source>
        <dbReference type="ARBA" id="ARBA00022543"/>
    </source>
</evidence>
<keyword evidence="8" id="KW-0808">Transferase</keyword>
<dbReference type="InterPro" id="IPR043150">
    <property type="entry name" value="Phytochrome_PHY_sf"/>
</dbReference>
<dbReference type="EMBL" id="JACHIP010000014">
    <property type="protein sequence ID" value="MBB5060458.1"/>
    <property type="molecule type" value="Genomic_DNA"/>
</dbReference>
<dbReference type="SUPFAM" id="SSF55874">
    <property type="entry name" value="ATPase domain of HSP90 chaperone/DNA topoisomerase II/histidine kinase"/>
    <property type="match status" value="1"/>
</dbReference>
<dbReference type="Gene3D" id="3.30.450.40">
    <property type="match status" value="1"/>
</dbReference>
<evidence type="ECO:0000259" key="18">
    <source>
        <dbReference type="PROSITE" id="PS50113"/>
    </source>
</evidence>
<dbReference type="InterPro" id="IPR013654">
    <property type="entry name" value="PAS_2"/>
</dbReference>
<dbReference type="GO" id="GO:0009584">
    <property type="term" value="P:detection of visible light"/>
    <property type="evidence" value="ECO:0007669"/>
    <property type="project" value="InterPro"/>
</dbReference>